<dbReference type="PANTHER" id="PTHR23416">
    <property type="entry name" value="SIALIC ACID SYNTHASE-RELATED"/>
    <property type="match status" value="1"/>
</dbReference>
<gene>
    <name evidence="3" type="ORF">WSS_A01825</name>
</gene>
<keyword evidence="1 3" id="KW-0808">Transferase</keyword>
<dbReference type="InterPro" id="IPR051159">
    <property type="entry name" value="Hexapeptide_acetyltransf"/>
</dbReference>
<dbReference type="PROSITE" id="PS00101">
    <property type="entry name" value="HEXAPEP_TRANSFERASES"/>
    <property type="match status" value="1"/>
</dbReference>
<protein>
    <submittedName>
        <fullName evidence="3">Acetyltransferase, CysE-LacA-LpxA-NodL family protein</fullName>
    </submittedName>
</protein>
<evidence type="ECO:0000313" key="3">
    <source>
        <dbReference type="EMBL" id="EKT84467.1"/>
    </source>
</evidence>
<dbReference type="AlphaFoldDB" id="K8Y1E5"/>
<comment type="caution">
    <text evidence="3">The sequence shown here is derived from an EMBL/GenBank/DDBJ whole genome shotgun (WGS) entry which is preliminary data.</text>
</comment>
<dbReference type="Gene3D" id="2.160.10.10">
    <property type="entry name" value="Hexapeptide repeat proteins"/>
    <property type="match status" value="1"/>
</dbReference>
<evidence type="ECO:0000256" key="1">
    <source>
        <dbReference type="ARBA" id="ARBA00022679"/>
    </source>
</evidence>
<proteinExistence type="predicted"/>
<name>K8Y1E5_RHOOP</name>
<dbReference type="Proteomes" id="UP000005951">
    <property type="component" value="Unassembled WGS sequence"/>
</dbReference>
<dbReference type="EMBL" id="AJYC02000006">
    <property type="protein sequence ID" value="EKT84467.1"/>
    <property type="molecule type" value="Genomic_DNA"/>
</dbReference>
<dbReference type="InterPro" id="IPR011004">
    <property type="entry name" value="Trimer_LpxA-like_sf"/>
</dbReference>
<dbReference type="GO" id="GO:0016740">
    <property type="term" value="F:transferase activity"/>
    <property type="evidence" value="ECO:0007669"/>
    <property type="project" value="UniProtKB-KW"/>
</dbReference>
<reference evidence="3 4" key="1">
    <citation type="journal article" date="2013" name="Genome Announc.">
        <title>Draft Genome Sequence of Rhodococcus opacus Strain M213 Shows a Diverse Catabolic Potential.</title>
        <authorList>
            <person name="Pathak A."/>
            <person name="Green S.J."/>
            <person name="Ogram A."/>
            <person name="Chauhan A."/>
        </authorList>
    </citation>
    <scope>NUCLEOTIDE SEQUENCE [LARGE SCALE GENOMIC DNA]</scope>
    <source>
        <strain evidence="3 4">M213</strain>
    </source>
</reference>
<dbReference type="CDD" id="cd03349">
    <property type="entry name" value="LbH_XAT"/>
    <property type="match status" value="1"/>
</dbReference>
<organism evidence="3 4">
    <name type="scientific">Rhodococcus opacus M213</name>
    <dbReference type="NCBI Taxonomy" id="1129896"/>
    <lineage>
        <taxon>Bacteria</taxon>
        <taxon>Bacillati</taxon>
        <taxon>Actinomycetota</taxon>
        <taxon>Actinomycetes</taxon>
        <taxon>Mycobacteriales</taxon>
        <taxon>Nocardiaceae</taxon>
        <taxon>Rhodococcus</taxon>
    </lineage>
</organism>
<evidence type="ECO:0000313" key="4">
    <source>
        <dbReference type="Proteomes" id="UP000005951"/>
    </source>
</evidence>
<dbReference type="InterPro" id="IPR001451">
    <property type="entry name" value="Hexapep"/>
</dbReference>
<sequence>MLEALDMISPRRARERKFAKLVASGRACIGRHSYAVPTVRTYTHDDTCLSVGSFTSIGADVTLILGGNHRLDRATTFPLRQKLDLPGAGDDGFPWSKGSIDIGSDVWIGHGVTILSGVRIGHGAVVAAGTVVSRDVAPYAIIAGNPAVFIRTRISEELIPRYLQLSWWDWPDSALIEMVEQLSDCEPSEAISVLEEYKELRIRDGL</sequence>
<dbReference type="InterPro" id="IPR018357">
    <property type="entry name" value="Hexapep_transf_CS"/>
</dbReference>
<keyword evidence="2" id="KW-0677">Repeat</keyword>
<accession>K8Y1E5</accession>
<dbReference type="Pfam" id="PF00132">
    <property type="entry name" value="Hexapep"/>
    <property type="match status" value="1"/>
</dbReference>
<dbReference type="SUPFAM" id="SSF51161">
    <property type="entry name" value="Trimeric LpxA-like enzymes"/>
    <property type="match status" value="1"/>
</dbReference>
<evidence type="ECO:0000256" key="2">
    <source>
        <dbReference type="ARBA" id="ARBA00022737"/>
    </source>
</evidence>